<reference evidence="7" key="1">
    <citation type="journal article" date="2021" name="Nat. Commun.">
        <title>Genetic determinants of endophytism in the Arabidopsis root mycobiome.</title>
        <authorList>
            <person name="Mesny F."/>
            <person name="Miyauchi S."/>
            <person name="Thiergart T."/>
            <person name="Pickel B."/>
            <person name="Atanasova L."/>
            <person name="Karlsson M."/>
            <person name="Huettel B."/>
            <person name="Barry K.W."/>
            <person name="Haridas S."/>
            <person name="Chen C."/>
            <person name="Bauer D."/>
            <person name="Andreopoulos W."/>
            <person name="Pangilinan J."/>
            <person name="LaButti K."/>
            <person name="Riley R."/>
            <person name="Lipzen A."/>
            <person name="Clum A."/>
            <person name="Drula E."/>
            <person name="Henrissat B."/>
            <person name="Kohler A."/>
            <person name="Grigoriev I.V."/>
            <person name="Martin F.M."/>
            <person name="Hacquard S."/>
        </authorList>
    </citation>
    <scope>NUCLEOTIDE SEQUENCE</scope>
    <source>
        <strain evidence="7">MPI-CAGE-CH-0243</strain>
    </source>
</reference>
<feature type="domain" description="Putative peptidase" evidence="6">
    <location>
        <begin position="11"/>
        <end position="251"/>
    </location>
</feature>
<dbReference type="AlphaFoldDB" id="A0A9P9E1I9"/>
<dbReference type="GO" id="GO:0005576">
    <property type="term" value="C:extracellular region"/>
    <property type="evidence" value="ECO:0007669"/>
    <property type="project" value="TreeGrafter"/>
</dbReference>
<evidence type="ECO:0000256" key="5">
    <source>
        <dbReference type="SAM" id="SignalP"/>
    </source>
</evidence>
<dbReference type="Pfam" id="PF13933">
    <property type="entry name" value="HRXXH"/>
    <property type="match status" value="1"/>
</dbReference>
<dbReference type="InterPro" id="IPR039124">
    <property type="entry name" value="PRA1-like"/>
</dbReference>
<comment type="similarity">
    <text evidence="3">Belongs to the ZPS1 family.</text>
</comment>
<gene>
    <name evidence="7" type="ORF">B0J11DRAFT_602887</name>
</gene>
<sequence length="289" mass="30799">MAPLLSFLLLGASTVLASPARVARQQTVTVTATVSASAPSSTAWNAGAVNDYVIHSSCNTTERAQLTRGLQETVKLAQHAKDHILRWGNSSDIYRKYFGNATTGEPIGWFDKVVNADKAGVIFRCDNIDGNCANAGWAGHWRGSNATSETVICPLSYEIRRPLEAMCGLGYTVAGSKTNFYWASDLLHRLYHVPKVGEGAVEHYAGDYSEVLELAKTHSDEVVRNSDTLQYFALEAYAFDIAVPGTGCPGKAPVKTSSAASTPTPTPSRTSSQAPSGTSAAAAVRKSHD</sequence>
<dbReference type="OrthoDB" id="4689212at2759"/>
<feature type="region of interest" description="Disordered" evidence="4">
    <location>
        <begin position="251"/>
        <end position="289"/>
    </location>
</feature>
<dbReference type="GO" id="GO:0005178">
    <property type="term" value="F:integrin binding"/>
    <property type="evidence" value="ECO:0007669"/>
    <property type="project" value="TreeGrafter"/>
</dbReference>
<dbReference type="Proteomes" id="UP000700596">
    <property type="component" value="Unassembled WGS sequence"/>
</dbReference>
<dbReference type="SUPFAM" id="SSF55486">
    <property type="entry name" value="Metalloproteases ('zincins'), catalytic domain"/>
    <property type="match status" value="1"/>
</dbReference>
<dbReference type="InterPro" id="IPR029482">
    <property type="entry name" value="HRXXH"/>
</dbReference>
<feature type="compositionally biased region" description="Low complexity" evidence="4">
    <location>
        <begin position="252"/>
        <end position="276"/>
    </location>
</feature>
<dbReference type="InterPro" id="IPR024079">
    <property type="entry name" value="MetalloPept_cat_dom_sf"/>
</dbReference>
<proteinExistence type="inferred from homology"/>
<feature type="chain" id="PRO_5040189903" evidence="5">
    <location>
        <begin position="18"/>
        <end position="289"/>
    </location>
</feature>
<dbReference type="GO" id="GO:0009277">
    <property type="term" value="C:fungal-type cell wall"/>
    <property type="evidence" value="ECO:0007669"/>
    <property type="project" value="TreeGrafter"/>
</dbReference>
<keyword evidence="1 5" id="KW-0732">Signal</keyword>
<dbReference type="GO" id="GO:0008270">
    <property type="term" value="F:zinc ion binding"/>
    <property type="evidence" value="ECO:0007669"/>
    <property type="project" value="TreeGrafter"/>
</dbReference>
<accession>A0A9P9E1I9</accession>
<keyword evidence="8" id="KW-1185">Reference proteome</keyword>
<dbReference type="PANTHER" id="PTHR39399:SF1">
    <property type="entry name" value="PROTEIN ZPS1"/>
    <property type="match status" value="1"/>
</dbReference>
<evidence type="ECO:0000256" key="2">
    <source>
        <dbReference type="ARBA" id="ARBA00023180"/>
    </source>
</evidence>
<evidence type="ECO:0000256" key="4">
    <source>
        <dbReference type="SAM" id="MobiDB-lite"/>
    </source>
</evidence>
<dbReference type="FunFam" id="3.40.390.10:FF:000043">
    <property type="entry name" value="Major allergen Asp F2"/>
    <property type="match status" value="1"/>
</dbReference>
<evidence type="ECO:0000256" key="3">
    <source>
        <dbReference type="ARBA" id="ARBA00060890"/>
    </source>
</evidence>
<evidence type="ECO:0000256" key="1">
    <source>
        <dbReference type="ARBA" id="ARBA00022729"/>
    </source>
</evidence>
<dbReference type="Gene3D" id="3.40.390.10">
    <property type="entry name" value="Collagenase (Catalytic Domain)"/>
    <property type="match status" value="1"/>
</dbReference>
<dbReference type="GO" id="GO:0009986">
    <property type="term" value="C:cell surface"/>
    <property type="evidence" value="ECO:0007669"/>
    <property type="project" value="TreeGrafter"/>
</dbReference>
<name>A0A9P9E1I9_9PLEO</name>
<evidence type="ECO:0000259" key="6">
    <source>
        <dbReference type="Pfam" id="PF13933"/>
    </source>
</evidence>
<keyword evidence="2" id="KW-0325">Glycoprotein</keyword>
<evidence type="ECO:0000313" key="8">
    <source>
        <dbReference type="Proteomes" id="UP000700596"/>
    </source>
</evidence>
<dbReference type="EMBL" id="JAGMWT010000004">
    <property type="protein sequence ID" value="KAH7130539.1"/>
    <property type="molecule type" value="Genomic_DNA"/>
</dbReference>
<dbReference type="PANTHER" id="PTHR39399">
    <property type="entry name" value="PROTEIN ZPS1"/>
    <property type="match status" value="1"/>
</dbReference>
<organism evidence="7 8">
    <name type="scientific">Dendryphion nanum</name>
    <dbReference type="NCBI Taxonomy" id="256645"/>
    <lineage>
        <taxon>Eukaryota</taxon>
        <taxon>Fungi</taxon>
        <taxon>Dikarya</taxon>
        <taxon>Ascomycota</taxon>
        <taxon>Pezizomycotina</taxon>
        <taxon>Dothideomycetes</taxon>
        <taxon>Pleosporomycetidae</taxon>
        <taxon>Pleosporales</taxon>
        <taxon>Torulaceae</taxon>
        <taxon>Dendryphion</taxon>
    </lineage>
</organism>
<dbReference type="CDD" id="cd11307">
    <property type="entry name" value="M35_Asp_f2_like"/>
    <property type="match status" value="1"/>
</dbReference>
<protein>
    <submittedName>
        <fullName evidence="7">Major allergen Asp f 2-like protein</fullName>
    </submittedName>
</protein>
<comment type="caution">
    <text evidence="7">The sequence shown here is derived from an EMBL/GenBank/DDBJ whole genome shotgun (WGS) entry which is preliminary data.</text>
</comment>
<feature type="signal peptide" evidence="5">
    <location>
        <begin position="1"/>
        <end position="17"/>
    </location>
</feature>
<evidence type="ECO:0000313" key="7">
    <source>
        <dbReference type="EMBL" id="KAH7130539.1"/>
    </source>
</evidence>
<dbReference type="GO" id="GO:0008237">
    <property type="term" value="F:metallopeptidase activity"/>
    <property type="evidence" value="ECO:0007669"/>
    <property type="project" value="InterPro"/>
</dbReference>